<dbReference type="EMBL" id="KV425946">
    <property type="protein sequence ID" value="KZV96145.1"/>
    <property type="molecule type" value="Genomic_DNA"/>
</dbReference>
<reference evidence="4 5" key="1">
    <citation type="journal article" date="2016" name="Mol. Biol. Evol.">
        <title>Comparative Genomics of Early-Diverging Mushroom-Forming Fungi Provides Insights into the Origins of Lignocellulose Decay Capabilities.</title>
        <authorList>
            <person name="Nagy L.G."/>
            <person name="Riley R."/>
            <person name="Tritt A."/>
            <person name="Adam C."/>
            <person name="Daum C."/>
            <person name="Floudas D."/>
            <person name="Sun H."/>
            <person name="Yadav J.S."/>
            <person name="Pangilinan J."/>
            <person name="Larsson K.H."/>
            <person name="Matsuura K."/>
            <person name="Barry K."/>
            <person name="Labutti K."/>
            <person name="Kuo R."/>
            <person name="Ohm R.A."/>
            <person name="Bhattacharya S.S."/>
            <person name="Shirouzu T."/>
            <person name="Yoshinaga Y."/>
            <person name="Martin F.M."/>
            <person name="Grigoriev I.V."/>
            <person name="Hibbett D.S."/>
        </authorList>
    </citation>
    <scope>NUCLEOTIDE SEQUENCE [LARGE SCALE GENOMIC DNA]</scope>
    <source>
        <strain evidence="4 5">HHB12029</strain>
    </source>
</reference>
<feature type="active site" description="Proton donor/acceptor" evidence="2">
    <location>
        <position position="84"/>
    </location>
</feature>
<evidence type="ECO:0000256" key="1">
    <source>
        <dbReference type="ARBA" id="ARBA00022801"/>
    </source>
</evidence>
<proteinExistence type="predicted"/>
<dbReference type="SUPFAM" id="SSF53254">
    <property type="entry name" value="Phosphoglycerate mutase-like"/>
    <property type="match status" value="1"/>
</dbReference>
<dbReference type="SMART" id="SM00855">
    <property type="entry name" value="PGAM"/>
    <property type="match status" value="1"/>
</dbReference>
<accession>A0A165KCV4</accession>
<dbReference type="FunCoup" id="A0A165KCV4">
    <property type="interactions" value="360"/>
</dbReference>
<gene>
    <name evidence="4" type="ORF">EXIGLDRAFT_437523</name>
</gene>
<dbReference type="OrthoDB" id="354304at2759"/>
<feature type="binding site" evidence="3">
    <location>
        <position position="59"/>
    </location>
    <ligand>
        <name>substrate</name>
    </ligand>
</feature>
<evidence type="ECO:0000313" key="5">
    <source>
        <dbReference type="Proteomes" id="UP000077266"/>
    </source>
</evidence>
<dbReference type="InterPro" id="IPR001345">
    <property type="entry name" value="PG/BPGM_mutase_AS"/>
</dbReference>
<keyword evidence="5" id="KW-1185">Reference proteome</keyword>
<dbReference type="InterPro" id="IPR013078">
    <property type="entry name" value="His_Pase_superF_clade-1"/>
</dbReference>
<evidence type="ECO:0000256" key="2">
    <source>
        <dbReference type="PIRSR" id="PIRSR613078-1"/>
    </source>
</evidence>
<dbReference type="GO" id="GO:0004331">
    <property type="term" value="F:fructose-2,6-bisphosphate 2-phosphatase activity"/>
    <property type="evidence" value="ECO:0007669"/>
    <property type="project" value="TreeGrafter"/>
</dbReference>
<dbReference type="CDD" id="cd07067">
    <property type="entry name" value="HP_PGM_like"/>
    <property type="match status" value="1"/>
</dbReference>
<dbReference type="GO" id="GO:0043456">
    <property type="term" value="P:regulation of pentose-phosphate shunt"/>
    <property type="evidence" value="ECO:0007669"/>
    <property type="project" value="TreeGrafter"/>
</dbReference>
<dbReference type="Proteomes" id="UP000077266">
    <property type="component" value="Unassembled WGS sequence"/>
</dbReference>
<dbReference type="PROSITE" id="PS00175">
    <property type="entry name" value="PG_MUTASE"/>
    <property type="match status" value="1"/>
</dbReference>
<dbReference type="STRING" id="1314781.A0A165KCV4"/>
<dbReference type="Pfam" id="PF00300">
    <property type="entry name" value="His_Phos_1"/>
    <property type="match status" value="1"/>
</dbReference>
<dbReference type="InParanoid" id="A0A165KCV4"/>
<dbReference type="PANTHER" id="PTHR46517:SF1">
    <property type="entry name" value="FRUCTOSE-2,6-BISPHOSPHATASE TIGAR"/>
    <property type="match status" value="1"/>
</dbReference>
<dbReference type="GO" id="GO:0045820">
    <property type="term" value="P:negative regulation of glycolytic process"/>
    <property type="evidence" value="ECO:0007669"/>
    <property type="project" value="TreeGrafter"/>
</dbReference>
<dbReference type="InterPro" id="IPR051695">
    <property type="entry name" value="Phosphoglycerate_Mutase"/>
</dbReference>
<feature type="active site" description="Tele-phosphohistidine intermediate" evidence="2">
    <location>
        <position position="10"/>
    </location>
</feature>
<dbReference type="PANTHER" id="PTHR46517">
    <property type="entry name" value="FRUCTOSE-2,6-BISPHOSPHATASE TIGAR"/>
    <property type="match status" value="1"/>
</dbReference>
<feature type="binding site" evidence="3">
    <location>
        <begin position="9"/>
        <end position="16"/>
    </location>
    <ligand>
        <name>substrate</name>
    </ligand>
</feature>
<evidence type="ECO:0000313" key="4">
    <source>
        <dbReference type="EMBL" id="KZV96145.1"/>
    </source>
</evidence>
<organism evidence="4 5">
    <name type="scientific">Exidia glandulosa HHB12029</name>
    <dbReference type="NCBI Taxonomy" id="1314781"/>
    <lineage>
        <taxon>Eukaryota</taxon>
        <taxon>Fungi</taxon>
        <taxon>Dikarya</taxon>
        <taxon>Basidiomycota</taxon>
        <taxon>Agaricomycotina</taxon>
        <taxon>Agaricomycetes</taxon>
        <taxon>Auriculariales</taxon>
        <taxon>Exidiaceae</taxon>
        <taxon>Exidia</taxon>
    </lineage>
</organism>
<keyword evidence="1" id="KW-0378">Hydrolase</keyword>
<dbReference type="Gene3D" id="3.40.50.1240">
    <property type="entry name" value="Phosphoglycerate mutase-like"/>
    <property type="match status" value="1"/>
</dbReference>
<evidence type="ECO:0000256" key="3">
    <source>
        <dbReference type="PIRSR" id="PIRSR613078-2"/>
    </source>
</evidence>
<name>A0A165KCV4_EXIGL</name>
<protein>
    <submittedName>
        <fullName evidence="4">Phosphoglycerate mutase-like protein</fullName>
    </submittedName>
</protein>
<dbReference type="AlphaFoldDB" id="A0A165KCV4"/>
<dbReference type="GO" id="GO:0005829">
    <property type="term" value="C:cytosol"/>
    <property type="evidence" value="ECO:0007669"/>
    <property type="project" value="TreeGrafter"/>
</dbReference>
<dbReference type="InterPro" id="IPR029033">
    <property type="entry name" value="His_PPase_superfam"/>
</dbReference>
<sequence>MVARIYLIRHGETHENKQHIIQGQLDTDLNETGFEQARSVRDRLQDVPLCAAFSSDSKRAADTARTILERHPGVQLQTFEALRERYMGELQGKRGNLYGVLPPSVEQPGHFRARLLKWWFEVLVPYIATTVEQDQETLEEPHAHIIITSHGASISFLLLALLNEKQYARGPGEDYSSSHKRIYNASISTIDVRTDGSGVLVKVGDASHLEKPALERNADVVQDEPNA</sequence>